<name>A0AAU7P5E5_9XANT</name>
<accession>A0AAU7P5E5</accession>
<protein>
    <submittedName>
        <fullName evidence="1">Uncharacterized protein</fullName>
    </submittedName>
</protein>
<sequence>MQRIGCSTTRRCCVGRHFGRCNGLCHALRGIARCRTGNLNVRSPRSWLTVIGRRSRFSAVVPIPCIAIGRLAAGGRRQLLQLLQPCTRRVLHGCAQCLRRILAGTEALLDGSAPCGLGQVGLRGCSSKHRSHR</sequence>
<organism evidence="1">
    <name type="scientific">Xanthomonas sp. 10-10</name>
    <dbReference type="NCBI Taxonomy" id="3115848"/>
    <lineage>
        <taxon>Bacteria</taxon>
        <taxon>Pseudomonadati</taxon>
        <taxon>Pseudomonadota</taxon>
        <taxon>Gammaproteobacteria</taxon>
        <taxon>Lysobacterales</taxon>
        <taxon>Lysobacteraceae</taxon>
        <taxon>Xanthomonas</taxon>
    </lineage>
</organism>
<dbReference type="RefSeq" id="WP_349655780.1">
    <property type="nucleotide sequence ID" value="NZ_CP144460.1"/>
</dbReference>
<reference evidence="1" key="1">
    <citation type="submission" date="2024-02" db="EMBL/GenBank/DDBJ databases">
        <title>Complete genome sequence of Xanthomonas sp. 10-10.</title>
        <authorList>
            <person name="Biessy A."/>
            <person name="Ciotola M."/>
            <person name="Cadieux M."/>
            <person name="Soufiane B."/>
            <person name="Laforest M."/>
            <person name="Filion M."/>
        </authorList>
    </citation>
    <scope>NUCLEOTIDE SEQUENCE</scope>
    <source>
        <strain evidence="1">10-10</strain>
    </source>
</reference>
<gene>
    <name evidence="1" type="ORF">VZ068_15370</name>
</gene>
<proteinExistence type="predicted"/>
<evidence type="ECO:0000313" key="1">
    <source>
        <dbReference type="EMBL" id="XBS36839.1"/>
    </source>
</evidence>
<dbReference type="EMBL" id="CP144460">
    <property type="protein sequence ID" value="XBS36839.1"/>
    <property type="molecule type" value="Genomic_DNA"/>
</dbReference>
<dbReference type="AlphaFoldDB" id="A0AAU7P5E5"/>